<keyword evidence="4 6" id="KW-0862">Zinc</keyword>
<dbReference type="InterPro" id="IPR001915">
    <property type="entry name" value="Peptidase_M48"/>
</dbReference>
<feature type="domain" description="Peptidase M48" evidence="7">
    <location>
        <begin position="86"/>
        <end position="241"/>
    </location>
</feature>
<dbReference type="Pfam" id="PF01435">
    <property type="entry name" value="Peptidase_M48"/>
    <property type="match status" value="1"/>
</dbReference>
<dbReference type="AlphaFoldDB" id="A0AA50KQ51"/>
<reference evidence="8 9" key="1">
    <citation type="submission" date="2023-02" db="EMBL/GenBank/DDBJ databases">
        <title>Complete genome sequence of a novel bacterium Oceanimonas sp. NTOU-MSR1 isolated from marine coast sediment.</title>
        <authorList>
            <person name="Yang H.-T."/>
            <person name="Chen Y.-L."/>
            <person name="Ho Y.-N."/>
        </authorList>
    </citation>
    <scope>NUCLEOTIDE SEQUENCE [LARGE SCALE GENOMIC DNA]</scope>
    <source>
        <strain evidence="8 9">NTOU-MSR1</strain>
    </source>
</reference>
<dbReference type="PANTHER" id="PTHR22726:SF8">
    <property type="entry name" value="METALLOPROTEASE YCAL"/>
    <property type="match status" value="1"/>
</dbReference>
<dbReference type="EMBL" id="CP118224">
    <property type="protein sequence ID" value="WMC11196.1"/>
    <property type="molecule type" value="Genomic_DNA"/>
</dbReference>
<dbReference type="GO" id="GO:0004222">
    <property type="term" value="F:metalloendopeptidase activity"/>
    <property type="evidence" value="ECO:0007669"/>
    <property type="project" value="InterPro"/>
</dbReference>
<evidence type="ECO:0000256" key="1">
    <source>
        <dbReference type="ARBA" id="ARBA00022670"/>
    </source>
</evidence>
<dbReference type="CDD" id="cd07334">
    <property type="entry name" value="M48C_loiP_like"/>
    <property type="match status" value="1"/>
</dbReference>
<keyword evidence="3 6" id="KW-0378">Hydrolase</keyword>
<evidence type="ECO:0000256" key="6">
    <source>
        <dbReference type="RuleBase" id="RU003983"/>
    </source>
</evidence>
<dbReference type="Gene3D" id="3.30.2010.10">
    <property type="entry name" value="Metalloproteases ('zincins'), catalytic domain"/>
    <property type="match status" value="1"/>
</dbReference>
<sequence>MNKTMIAALIAVAGLSGCVSNDTSGLLGAGMTAFKGMTLSKAELQAQASLSAEQMDAQSKVSAPNSRYSKRLAKLTRELTSIDGTPLNFAVYESDEINAFAMPDGTVRVYSGLMDVMDDAELVAVIGHEIGHVKFEHSLNQFKTAYLTEAAKQAAVAAGGTVGSLASSQYGDIGAKFLSAQFSQQDELESDAYGVEVLCQLGMNPYAAVRAQQKLMQHAGNGGGLFSSHPATDTRIEKAEQAAASASCQG</sequence>
<evidence type="ECO:0000256" key="2">
    <source>
        <dbReference type="ARBA" id="ARBA00022723"/>
    </source>
</evidence>
<keyword evidence="1 6" id="KW-0645">Protease</keyword>
<evidence type="ECO:0000259" key="7">
    <source>
        <dbReference type="Pfam" id="PF01435"/>
    </source>
</evidence>
<dbReference type="InterPro" id="IPR051156">
    <property type="entry name" value="Mito/Outer_Membr_Metalloprot"/>
</dbReference>
<keyword evidence="2" id="KW-0479">Metal-binding</keyword>
<dbReference type="RefSeq" id="WP_306762443.1">
    <property type="nucleotide sequence ID" value="NZ_CP118224.1"/>
</dbReference>
<dbReference type="GO" id="GO:0046872">
    <property type="term" value="F:metal ion binding"/>
    <property type="evidence" value="ECO:0007669"/>
    <property type="project" value="UniProtKB-KW"/>
</dbReference>
<evidence type="ECO:0000313" key="8">
    <source>
        <dbReference type="EMBL" id="WMC11196.1"/>
    </source>
</evidence>
<keyword evidence="5 6" id="KW-0482">Metalloprotease</keyword>
<dbReference type="PANTHER" id="PTHR22726">
    <property type="entry name" value="METALLOENDOPEPTIDASE OMA1"/>
    <property type="match status" value="1"/>
</dbReference>
<evidence type="ECO:0000256" key="5">
    <source>
        <dbReference type="ARBA" id="ARBA00023049"/>
    </source>
</evidence>
<dbReference type="KEGG" id="ope:PU634_02200"/>
<protein>
    <submittedName>
        <fullName evidence="8">M48 family metallopeptidase</fullName>
    </submittedName>
</protein>
<dbReference type="GO" id="GO:0051603">
    <property type="term" value="P:proteolysis involved in protein catabolic process"/>
    <property type="evidence" value="ECO:0007669"/>
    <property type="project" value="TreeGrafter"/>
</dbReference>
<organism evidence="8 9">
    <name type="scientific">Oceanimonas pelagia</name>
    <dbReference type="NCBI Taxonomy" id="3028314"/>
    <lineage>
        <taxon>Bacteria</taxon>
        <taxon>Pseudomonadati</taxon>
        <taxon>Pseudomonadota</taxon>
        <taxon>Gammaproteobacteria</taxon>
        <taxon>Aeromonadales</taxon>
        <taxon>Aeromonadaceae</taxon>
        <taxon>Oceanimonas</taxon>
    </lineage>
</organism>
<proteinExistence type="inferred from homology"/>
<gene>
    <name evidence="8" type="ORF">PU634_02200</name>
</gene>
<dbReference type="Proteomes" id="UP001223802">
    <property type="component" value="Chromosome"/>
</dbReference>
<comment type="similarity">
    <text evidence="6">Belongs to the peptidase M48 family.</text>
</comment>
<accession>A0AA50KQ51</accession>
<comment type="cofactor">
    <cofactor evidence="6">
        <name>Zn(2+)</name>
        <dbReference type="ChEBI" id="CHEBI:29105"/>
    </cofactor>
    <text evidence="6">Binds 1 zinc ion per subunit.</text>
</comment>
<evidence type="ECO:0000256" key="4">
    <source>
        <dbReference type="ARBA" id="ARBA00022833"/>
    </source>
</evidence>
<dbReference type="PROSITE" id="PS51257">
    <property type="entry name" value="PROKAR_LIPOPROTEIN"/>
    <property type="match status" value="1"/>
</dbReference>
<name>A0AA50KQ51_9GAMM</name>
<keyword evidence="9" id="KW-1185">Reference proteome</keyword>
<evidence type="ECO:0000256" key="3">
    <source>
        <dbReference type="ARBA" id="ARBA00022801"/>
    </source>
</evidence>
<evidence type="ECO:0000313" key="9">
    <source>
        <dbReference type="Proteomes" id="UP001223802"/>
    </source>
</evidence>
<dbReference type="GO" id="GO:0016020">
    <property type="term" value="C:membrane"/>
    <property type="evidence" value="ECO:0007669"/>
    <property type="project" value="TreeGrafter"/>
</dbReference>